<proteinExistence type="predicted"/>
<protein>
    <submittedName>
        <fullName evidence="1">Uncharacterized protein</fullName>
    </submittedName>
</protein>
<dbReference type="Proteomes" id="UP000054549">
    <property type="component" value="Unassembled WGS sequence"/>
</dbReference>
<organism evidence="1 2">
    <name type="scientific">Amanita muscaria (strain Koide BX008)</name>
    <dbReference type="NCBI Taxonomy" id="946122"/>
    <lineage>
        <taxon>Eukaryota</taxon>
        <taxon>Fungi</taxon>
        <taxon>Dikarya</taxon>
        <taxon>Basidiomycota</taxon>
        <taxon>Agaricomycotina</taxon>
        <taxon>Agaricomycetes</taxon>
        <taxon>Agaricomycetidae</taxon>
        <taxon>Agaricales</taxon>
        <taxon>Pluteineae</taxon>
        <taxon>Amanitaceae</taxon>
        <taxon>Amanita</taxon>
    </lineage>
</organism>
<name>A0A0C2SJ93_AMAMK</name>
<keyword evidence="2" id="KW-1185">Reference proteome</keyword>
<dbReference type="EMBL" id="KN818260">
    <property type="protein sequence ID" value="KIL63290.1"/>
    <property type="molecule type" value="Genomic_DNA"/>
</dbReference>
<sequence length="96" mass="11706">MKNLLSVFETSSNRRHHVDLEMALLIIVKNSWWIDVDFWKKIDVSLEQFKAQDYVQKLNYRVSSVPLKGREGLIDMLRYRRVSRHVRLYRPFFLHQ</sequence>
<reference evidence="1 2" key="1">
    <citation type="submission" date="2014-04" db="EMBL/GenBank/DDBJ databases">
        <title>Evolutionary Origins and Diversification of the Mycorrhizal Mutualists.</title>
        <authorList>
            <consortium name="DOE Joint Genome Institute"/>
            <consortium name="Mycorrhizal Genomics Consortium"/>
            <person name="Kohler A."/>
            <person name="Kuo A."/>
            <person name="Nagy L.G."/>
            <person name="Floudas D."/>
            <person name="Copeland A."/>
            <person name="Barry K.W."/>
            <person name="Cichocki N."/>
            <person name="Veneault-Fourrey C."/>
            <person name="LaButti K."/>
            <person name="Lindquist E.A."/>
            <person name="Lipzen A."/>
            <person name="Lundell T."/>
            <person name="Morin E."/>
            <person name="Murat C."/>
            <person name="Riley R."/>
            <person name="Ohm R."/>
            <person name="Sun H."/>
            <person name="Tunlid A."/>
            <person name="Henrissat B."/>
            <person name="Grigoriev I.V."/>
            <person name="Hibbett D.S."/>
            <person name="Martin F."/>
        </authorList>
    </citation>
    <scope>NUCLEOTIDE SEQUENCE [LARGE SCALE GENOMIC DNA]</scope>
    <source>
        <strain evidence="1 2">Koide BX008</strain>
    </source>
</reference>
<gene>
    <name evidence="1" type="ORF">M378DRAFT_164578</name>
</gene>
<dbReference type="InParanoid" id="A0A0C2SJ93"/>
<accession>A0A0C2SJ93</accession>
<dbReference type="HOGENOM" id="CLU_2359257_0_0_1"/>
<dbReference type="AlphaFoldDB" id="A0A0C2SJ93"/>
<evidence type="ECO:0000313" key="2">
    <source>
        <dbReference type="Proteomes" id="UP000054549"/>
    </source>
</evidence>
<evidence type="ECO:0000313" key="1">
    <source>
        <dbReference type="EMBL" id="KIL63290.1"/>
    </source>
</evidence>